<sequence>MSAPKILQPLATVHAGQNGASSGACVLELAATSARDCVAAALSDGRCQLYAVSGATMDFAGECVGHKGAITGNPY</sequence>
<dbReference type="GeneID" id="17040048"/>
<evidence type="ECO:0000313" key="1">
    <source>
        <dbReference type="EMBL" id="EIE22063.1"/>
    </source>
</evidence>
<dbReference type="KEGG" id="csl:COCSUDRAFT_56495"/>
<keyword evidence="2" id="KW-1185">Reference proteome</keyword>
<dbReference type="RefSeq" id="XP_005646607.1">
    <property type="nucleotide sequence ID" value="XM_005646550.1"/>
</dbReference>
<dbReference type="EMBL" id="AGSI01000011">
    <property type="protein sequence ID" value="EIE22063.1"/>
    <property type="molecule type" value="Genomic_DNA"/>
</dbReference>
<comment type="caution">
    <text evidence="1">The sequence shown here is derived from an EMBL/GenBank/DDBJ whole genome shotgun (WGS) entry which is preliminary data.</text>
</comment>
<name>I0YUJ4_COCSC</name>
<gene>
    <name evidence="1" type="ORF">COCSUDRAFT_56495</name>
</gene>
<proteinExistence type="predicted"/>
<reference evidence="1 2" key="1">
    <citation type="journal article" date="2012" name="Genome Biol.">
        <title>The genome of the polar eukaryotic microalga coccomyxa subellipsoidea reveals traits of cold adaptation.</title>
        <authorList>
            <person name="Blanc G."/>
            <person name="Agarkova I."/>
            <person name="Grimwood J."/>
            <person name="Kuo A."/>
            <person name="Brueggeman A."/>
            <person name="Dunigan D."/>
            <person name="Gurnon J."/>
            <person name="Ladunga I."/>
            <person name="Lindquist E."/>
            <person name="Lucas S."/>
            <person name="Pangilinan J."/>
            <person name="Proschold T."/>
            <person name="Salamov A."/>
            <person name="Schmutz J."/>
            <person name="Weeks D."/>
            <person name="Yamada T."/>
            <person name="Claverie J.M."/>
            <person name="Grigoriev I."/>
            <person name="Van Etten J."/>
            <person name="Lomsadze A."/>
            <person name="Borodovsky M."/>
        </authorList>
    </citation>
    <scope>NUCLEOTIDE SEQUENCE [LARGE SCALE GENOMIC DNA]</scope>
    <source>
        <strain evidence="1 2">C-169</strain>
    </source>
</reference>
<accession>I0YUJ4</accession>
<dbReference type="PROSITE" id="PS51257">
    <property type="entry name" value="PROKAR_LIPOPROTEIN"/>
    <property type="match status" value="1"/>
</dbReference>
<dbReference type="Proteomes" id="UP000007264">
    <property type="component" value="Unassembled WGS sequence"/>
</dbReference>
<evidence type="ECO:0000313" key="2">
    <source>
        <dbReference type="Proteomes" id="UP000007264"/>
    </source>
</evidence>
<protein>
    <submittedName>
        <fullName evidence="1">Uncharacterized protein</fullName>
    </submittedName>
</protein>
<dbReference type="AlphaFoldDB" id="I0YUJ4"/>
<organism evidence="1 2">
    <name type="scientific">Coccomyxa subellipsoidea (strain C-169)</name>
    <name type="common">Green microalga</name>
    <dbReference type="NCBI Taxonomy" id="574566"/>
    <lineage>
        <taxon>Eukaryota</taxon>
        <taxon>Viridiplantae</taxon>
        <taxon>Chlorophyta</taxon>
        <taxon>core chlorophytes</taxon>
        <taxon>Trebouxiophyceae</taxon>
        <taxon>Trebouxiophyceae incertae sedis</taxon>
        <taxon>Coccomyxaceae</taxon>
        <taxon>Coccomyxa</taxon>
        <taxon>Coccomyxa subellipsoidea</taxon>
    </lineage>
</organism>